<dbReference type="GO" id="GO:0071555">
    <property type="term" value="P:cell wall organization"/>
    <property type="evidence" value="ECO:0007669"/>
    <property type="project" value="TreeGrafter"/>
</dbReference>
<dbReference type="AlphaFoldDB" id="A0A1E8CF06"/>
<sequence length="304" mass="32198">MIGGLGIYLGTLAICMLSPVVRADYQLLLAIAGFVLLVGILDDLYEIRATLRISCHAVAALAMASLADVRLDSLGNLLYLGPVELGLLAVPVTMFATVGVINAVNMSDGLDGLSGGLVVIALVFLSIAALAAGQSAMLSFNQILIVSVLAFLAFNFRMLWKKSALIYLGDAGSTLLGFILAWLVIAATQGADAFIAPVYALWFLAVPLMDTVGLMIKRPLRGQSPFSPGRDHLHHRLLNAGCTQQQTVLIMHGTAMVFASIGLAAHMSGVREGTMFVLFLSLFAIYLVATRRPVPAQNLGQAKS</sequence>
<dbReference type="PROSITE" id="PS01348">
    <property type="entry name" value="MRAY_2"/>
    <property type="match status" value="1"/>
</dbReference>
<dbReference type="Pfam" id="PF00953">
    <property type="entry name" value="Glycos_transf_4"/>
    <property type="match status" value="1"/>
</dbReference>
<evidence type="ECO:0000256" key="1">
    <source>
        <dbReference type="ARBA" id="ARBA00004651"/>
    </source>
</evidence>
<evidence type="ECO:0000256" key="7">
    <source>
        <dbReference type="PIRSR" id="PIRSR600715-1"/>
    </source>
</evidence>
<evidence type="ECO:0000256" key="2">
    <source>
        <dbReference type="ARBA" id="ARBA00022475"/>
    </source>
</evidence>
<feature type="binding site" evidence="7">
    <location>
        <position position="105"/>
    </location>
    <ligand>
        <name>Mg(2+)</name>
        <dbReference type="ChEBI" id="CHEBI:18420"/>
    </ligand>
</feature>
<feature type="transmembrane region" description="Helical" evidence="8">
    <location>
        <begin position="25"/>
        <end position="41"/>
    </location>
</feature>
<proteinExistence type="predicted"/>
<dbReference type="GO" id="GO:0009103">
    <property type="term" value="P:lipopolysaccharide biosynthetic process"/>
    <property type="evidence" value="ECO:0007669"/>
    <property type="project" value="TreeGrafter"/>
</dbReference>
<comment type="cofactor">
    <cofactor evidence="7">
        <name>Mg(2+)</name>
        <dbReference type="ChEBI" id="CHEBI:18420"/>
    </cofactor>
</comment>
<feature type="transmembrane region" description="Helical" evidence="8">
    <location>
        <begin position="113"/>
        <end position="132"/>
    </location>
</feature>
<name>A0A1E8CF06_9GAMM</name>
<reference evidence="10" key="1">
    <citation type="submission" date="2016-07" db="EMBL/GenBank/DDBJ databases">
        <authorList>
            <person name="Florea S."/>
            <person name="Webb J.S."/>
            <person name="Jaromczyk J."/>
            <person name="Schardl C.L."/>
        </authorList>
    </citation>
    <scope>NUCLEOTIDE SEQUENCE [LARGE SCALE GENOMIC DNA]</scope>
    <source>
        <strain evidence="10">KCTC 42131</strain>
    </source>
</reference>
<keyword evidence="7" id="KW-0460">Magnesium</keyword>
<dbReference type="GO" id="GO:0005886">
    <property type="term" value="C:plasma membrane"/>
    <property type="evidence" value="ECO:0007669"/>
    <property type="project" value="UniProtKB-SubCell"/>
</dbReference>
<keyword evidence="7" id="KW-0479">Metal-binding</keyword>
<keyword evidence="3" id="KW-0808">Transferase</keyword>
<dbReference type="PANTHER" id="PTHR22926">
    <property type="entry name" value="PHOSPHO-N-ACETYLMURAMOYL-PENTAPEPTIDE-TRANSFERASE"/>
    <property type="match status" value="1"/>
</dbReference>
<accession>A0A1E8CF06</accession>
<feature type="transmembrane region" description="Helical" evidence="8">
    <location>
        <begin position="248"/>
        <end position="267"/>
    </location>
</feature>
<feature type="binding site" evidence="7">
    <location>
        <position position="170"/>
    </location>
    <ligand>
        <name>Mg(2+)</name>
        <dbReference type="ChEBI" id="CHEBI:18420"/>
    </ligand>
</feature>
<feature type="transmembrane region" description="Helical" evidence="8">
    <location>
        <begin position="165"/>
        <end position="188"/>
    </location>
</feature>
<dbReference type="EMBL" id="MASR01000008">
    <property type="protein sequence ID" value="OFE10983.1"/>
    <property type="molecule type" value="Genomic_DNA"/>
</dbReference>
<protein>
    <recommendedName>
        <fullName evidence="11">Undecaprenyl-phosphate alpha-N-acetylglucosaminyl 1-phosphate transferase</fullName>
    </recommendedName>
</protein>
<dbReference type="Proteomes" id="UP000175669">
    <property type="component" value="Unassembled WGS sequence"/>
</dbReference>
<feature type="transmembrane region" description="Helical" evidence="8">
    <location>
        <begin position="194"/>
        <end position="216"/>
    </location>
</feature>
<dbReference type="PANTHER" id="PTHR22926:SF3">
    <property type="entry name" value="UNDECAPRENYL-PHOSPHATE ALPHA-N-ACETYLGLUCOSAMINYL 1-PHOSPHATE TRANSFERASE"/>
    <property type="match status" value="1"/>
</dbReference>
<dbReference type="GO" id="GO:0044038">
    <property type="term" value="P:cell wall macromolecule biosynthetic process"/>
    <property type="evidence" value="ECO:0007669"/>
    <property type="project" value="TreeGrafter"/>
</dbReference>
<keyword evidence="4 8" id="KW-0812">Transmembrane</keyword>
<dbReference type="GO" id="GO:0046872">
    <property type="term" value="F:metal ion binding"/>
    <property type="evidence" value="ECO:0007669"/>
    <property type="project" value="UniProtKB-KW"/>
</dbReference>
<comment type="subcellular location">
    <subcellularLocation>
        <location evidence="1">Cell membrane</location>
        <topology evidence="1">Multi-pass membrane protein</topology>
    </subcellularLocation>
</comment>
<dbReference type="STRING" id="1524254.PHACT_15910"/>
<keyword evidence="10" id="KW-1185">Reference proteome</keyword>
<dbReference type="GO" id="GO:0016780">
    <property type="term" value="F:phosphotransferase activity, for other substituted phosphate groups"/>
    <property type="evidence" value="ECO:0007669"/>
    <property type="project" value="InterPro"/>
</dbReference>
<keyword evidence="2" id="KW-1003">Cell membrane</keyword>
<evidence type="ECO:0000256" key="4">
    <source>
        <dbReference type="ARBA" id="ARBA00022692"/>
    </source>
</evidence>
<feature type="transmembrane region" description="Helical" evidence="8">
    <location>
        <begin position="77"/>
        <end position="101"/>
    </location>
</feature>
<dbReference type="InterPro" id="IPR018480">
    <property type="entry name" value="PNAcMuramoyl-5peptid_Trfase_CS"/>
</dbReference>
<comment type="caution">
    <text evidence="9">The sequence shown here is derived from an EMBL/GenBank/DDBJ whole genome shotgun (WGS) entry which is preliminary data.</text>
</comment>
<dbReference type="InterPro" id="IPR000715">
    <property type="entry name" value="Glycosyl_transferase_4"/>
</dbReference>
<keyword evidence="5 8" id="KW-1133">Transmembrane helix</keyword>
<organism evidence="9 10">
    <name type="scientific">Pseudohongiella acticola</name>
    <dbReference type="NCBI Taxonomy" id="1524254"/>
    <lineage>
        <taxon>Bacteria</taxon>
        <taxon>Pseudomonadati</taxon>
        <taxon>Pseudomonadota</taxon>
        <taxon>Gammaproteobacteria</taxon>
        <taxon>Pseudomonadales</taxon>
        <taxon>Pseudohongiellaceae</taxon>
        <taxon>Pseudohongiella</taxon>
    </lineage>
</organism>
<evidence type="ECO:0000256" key="3">
    <source>
        <dbReference type="ARBA" id="ARBA00022679"/>
    </source>
</evidence>
<dbReference type="CDD" id="cd06853">
    <property type="entry name" value="GT_WecA_like"/>
    <property type="match status" value="1"/>
</dbReference>
<keyword evidence="6 8" id="KW-0472">Membrane</keyword>
<evidence type="ECO:0008006" key="11">
    <source>
        <dbReference type="Google" id="ProtNLM"/>
    </source>
</evidence>
<gene>
    <name evidence="9" type="ORF">PHACT_15910</name>
</gene>
<evidence type="ECO:0000313" key="9">
    <source>
        <dbReference type="EMBL" id="OFE10983.1"/>
    </source>
</evidence>
<feature type="transmembrane region" description="Helical" evidence="8">
    <location>
        <begin position="138"/>
        <end position="156"/>
    </location>
</feature>
<evidence type="ECO:0000256" key="8">
    <source>
        <dbReference type="SAM" id="Phobius"/>
    </source>
</evidence>
<evidence type="ECO:0000256" key="5">
    <source>
        <dbReference type="ARBA" id="ARBA00022989"/>
    </source>
</evidence>
<feature type="transmembrane region" description="Helical" evidence="8">
    <location>
        <begin position="273"/>
        <end position="289"/>
    </location>
</feature>
<evidence type="ECO:0000313" key="10">
    <source>
        <dbReference type="Proteomes" id="UP000175669"/>
    </source>
</evidence>
<evidence type="ECO:0000256" key="6">
    <source>
        <dbReference type="ARBA" id="ARBA00023136"/>
    </source>
</evidence>